<dbReference type="OrthoDB" id="89044at2"/>
<reference evidence="5" key="3">
    <citation type="journal article" date="2019" name="Int. J. Syst. Evol. Microbiol.">
        <title>The Global Catalogue of Microorganisms (GCM) 10K type strain sequencing project: providing services to taxonomists for standard genome sequencing and annotation.</title>
        <authorList>
            <consortium name="The Broad Institute Genomics Platform"/>
            <consortium name="The Broad Institute Genome Sequencing Center for Infectious Disease"/>
            <person name="Wu L."/>
            <person name="Ma J."/>
        </authorList>
    </citation>
    <scope>NUCLEOTIDE SEQUENCE [LARGE SCALE GENOMIC DNA]</scope>
    <source>
        <strain evidence="5">KCTC 62575</strain>
    </source>
</reference>
<accession>A0A371YUW6</accession>
<keyword evidence="5" id="KW-1185">Reference proteome</keyword>
<dbReference type="PROSITE" id="PS50164">
    <property type="entry name" value="GIY_YIG"/>
    <property type="match status" value="1"/>
</dbReference>
<reference evidence="2" key="1">
    <citation type="journal article" date="2014" name="Int. J. Syst. Evol. Microbiol.">
        <title>Complete genome of a new Firmicutes species belonging to the dominant human colonic microbiota ('Ruminococcus bicirculans') reveals two chromosomes and a selective capacity to utilize plant glucans.</title>
        <authorList>
            <consortium name="NISC Comparative Sequencing Program"/>
            <person name="Wegmann U."/>
            <person name="Louis P."/>
            <person name="Goesmann A."/>
            <person name="Henrissat B."/>
            <person name="Duncan S.H."/>
            <person name="Flint H.J."/>
        </authorList>
    </citation>
    <scope>NUCLEOTIDE SEQUENCE</scope>
    <source>
        <strain evidence="2">KCTC 62575</strain>
    </source>
</reference>
<sequence length="270" mass="32008">MSNHILLNDLLNLEDINNTKIRFNMMFEGNWNPIELFQNGNIQTMLDGQYWNYEKTKSYKEGQITLGFVKINTDLWLLFHVGRITQDLNIFNGVGYTFENLDQYTKFCGRLIIRYKNKSTNLIRLANSVINQCEVYQILPDVFDQDIFPGYENVNISWKDLQRVITKEAWKTALKNQKAVYLLTDKSNGKQYVGSAYAENMLLNRWQNYIITRHGGNDQLKKLTNEHIENHFYFSILDIFKAKTDDHIILTRESWWKETLLTRRFGYNSN</sequence>
<dbReference type="SUPFAM" id="SSF82771">
    <property type="entry name" value="GIY-YIG endonuclease"/>
    <property type="match status" value="1"/>
</dbReference>
<dbReference type="Proteomes" id="UP001595455">
    <property type="component" value="Unassembled WGS sequence"/>
</dbReference>
<dbReference type="AlphaFoldDB" id="A0A371YUW6"/>
<dbReference type="CDD" id="cd10446">
    <property type="entry name" value="GIY-YIG_unchar_1"/>
    <property type="match status" value="1"/>
</dbReference>
<dbReference type="Gene3D" id="3.40.1440.10">
    <property type="entry name" value="GIY-YIG endonuclease"/>
    <property type="match status" value="1"/>
</dbReference>
<proteinExistence type="predicted"/>
<dbReference type="InterPro" id="IPR035901">
    <property type="entry name" value="GIY-YIG_endonuc_sf"/>
</dbReference>
<protein>
    <submittedName>
        <fullName evidence="3">GIY-YIG nuclease family protein</fullName>
    </submittedName>
</protein>
<dbReference type="InterPro" id="IPR000305">
    <property type="entry name" value="GIY-YIG_endonuc"/>
</dbReference>
<evidence type="ECO:0000313" key="4">
    <source>
        <dbReference type="Proteomes" id="UP000240957"/>
    </source>
</evidence>
<organism evidence="3 4">
    <name type="scientific">Acinetobacter sichuanensis</name>
    <dbReference type="NCBI Taxonomy" id="2136183"/>
    <lineage>
        <taxon>Bacteria</taxon>
        <taxon>Pseudomonadati</taxon>
        <taxon>Pseudomonadota</taxon>
        <taxon>Gammaproteobacteria</taxon>
        <taxon>Moraxellales</taxon>
        <taxon>Moraxellaceae</taxon>
        <taxon>Acinetobacter</taxon>
    </lineage>
</organism>
<evidence type="ECO:0000259" key="1">
    <source>
        <dbReference type="PROSITE" id="PS50164"/>
    </source>
</evidence>
<comment type="caution">
    <text evidence="3">The sequence shown here is derived from an EMBL/GenBank/DDBJ whole genome shotgun (WGS) entry which is preliminary data.</text>
</comment>
<reference evidence="3 4" key="2">
    <citation type="submission" date="2018-08" db="EMBL/GenBank/DDBJ databases">
        <title>The draft genome of Acinetobacter sichuanensis strain WCHAc060041.</title>
        <authorList>
            <person name="Qin J."/>
            <person name="Feng Y."/>
            <person name="Zong Z."/>
        </authorList>
    </citation>
    <scope>NUCLEOTIDE SEQUENCE [LARGE SCALE GENOMIC DNA]</scope>
    <source>
        <strain evidence="3 4">WCHAc060041</strain>
    </source>
</reference>
<feature type="domain" description="GIY-YIG" evidence="1">
    <location>
        <begin position="176"/>
        <end position="269"/>
    </location>
</feature>
<dbReference type="Proteomes" id="UP000240957">
    <property type="component" value="Unassembled WGS sequence"/>
</dbReference>
<name>A0A371YUW6_9GAMM</name>
<dbReference type="EMBL" id="PYIX02000002">
    <property type="protein sequence ID" value="RFC85261.1"/>
    <property type="molecule type" value="Genomic_DNA"/>
</dbReference>
<reference evidence="2" key="4">
    <citation type="submission" date="2024-09" db="EMBL/GenBank/DDBJ databases">
        <authorList>
            <person name="Sun Q."/>
            <person name="Mori K."/>
        </authorList>
    </citation>
    <scope>NUCLEOTIDE SEQUENCE</scope>
    <source>
        <strain evidence="2">KCTC 62575</strain>
    </source>
</reference>
<evidence type="ECO:0000313" key="2">
    <source>
        <dbReference type="EMBL" id="MFC2994023.1"/>
    </source>
</evidence>
<evidence type="ECO:0000313" key="3">
    <source>
        <dbReference type="EMBL" id="RFC85261.1"/>
    </source>
</evidence>
<dbReference type="RefSeq" id="WP_107006856.1">
    <property type="nucleotide sequence ID" value="NZ_JBHRSF010000005.1"/>
</dbReference>
<dbReference type="EMBL" id="JBHRSF010000005">
    <property type="protein sequence ID" value="MFC2994023.1"/>
    <property type="molecule type" value="Genomic_DNA"/>
</dbReference>
<gene>
    <name evidence="2" type="ORF">ACFODO_01820</name>
    <name evidence="3" type="ORF">C9E89_002435</name>
</gene>
<evidence type="ECO:0000313" key="5">
    <source>
        <dbReference type="Proteomes" id="UP001595455"/>
    </source>
</evidence>